<keyword evidence="12" id="KW-1185">Reference proteome</keyword>
<dbReference type="EMBL" id="LGKN01000005">
    <property type="protein sequence ID" value="KPL87634.1"/>
    <property type="molecule type" value="Genomic_DNA"/>
</dbReference>
<dbReference type="PANTHER" id="PTHR48111">
    <property type="entry name" value="REGULATOR OF RPOS"/>
    <property type="match status" value="1"/>
</dbReference>
<dbReference type="Gene3D" id="3.40.50.2300">
    <property type="match status" value="1"/>
</dbReference>
<dbReference type="PANTHER" id="PTHR48111:SF40">
    <property type="entry name" value="PHOSPHATE REGULON TRANSCRIPTIONAL REGULATORY PROTEIN PHOB"/>
    <property type="match status" value="1"/>
</dbReference>
<dbReference type="GO" id="GO:0032993">
    <property type="term" value="C:protein-DNA complex"/>
    <property type="evidence" value="ECO:0007669"/>
    <property type="project" value="TreeGrafter"/>
</dbReference>
<evidence type="ECO:0000256" key="6">
    <source>
        <dbReference type="PROSITE-ProRule" id="PRU00169"/>
    </source>
</evidence>
<evidence type="ECO:0000313" key="13">
    <source>
        <dbReference type="Proteomes" id="UP000050502"/>
    </source>
</evidence>
<keyword evidence="4 7" id="KW-0238">DNA-binding</keyword>
<comment type="caution">
    <text evidence="10">The sequence shown here is derived from an EMBL/GenBank/DDBJ whole genome shotgun (WGS) entry which is preliminary data.</text>
</comment>
<evidence type="ECO:0000313" key="11">
    <source>
        <dbReference type="EMBL" id="KPL87634.1"/>
    </source>
</evidence>
<evidence type="ECO:0000256" key="2">
    <source>
        <dbReference type="ARBA" id="ARBA00023012"/>
    </source>
</evidence>
<dbReference type="GO" id="GO:0006355">
    <property type="term" value="P:regulation of DNA-templated transcription"/>
    <property type="evidence" value="ECO:0007669"/>
    <property type="project" value="InterPro"/>
</dbReference>
<dbReference type="SMART" id="SM00862">
    <property type="entry name" value="Trans_reg_C"/>
    <property type="match status" value="1"/>
</dbReference>
<dbReference type="CDD" id="cd00383">
    <property type="entry name" value="trans_reg_C"/>
    <property type="match status" value="1"/>
</dbReference>
<dbReference type="GO" id="GO:0000156">
    <property type="term" value="F:phosphorelay response regulator activity"/>
    <property type="evidence" value="ECO:0007669"/>
    <property type="project" value="TreeGrafter"/>
</dbReference>
<proteinExistence type="predicted"/>
<dbReference type="InterPro" id="IPR001867">
    <property type="entry name" value="OmpR/PhoB-type_DNA-bd"/>
</dbReference>
<dbReference type="InParanoid" id="A0A0M8K6E1"/>
<accession>A0A0M8K6E1</accession>
<dbReference type="InterPro" id="IPR001789">
    <property type="entry name" value="Sig_transdc_resp-reg_receiver"/>
</dbReference>
<dbReference type="InterPro" id="IPR016032">
    <property type="entry name" value="Sig_transdc_resp-reg_C-effctor"/>
</dbReference>
<dbReference type="PROSITE" id="PS50110">
    <property type="entry name" value="RESPONSE_REGULATORY"/>
    <property type="match status" value="1"/>
</dbReference>
<protein>
    <recommendedName>
        <fullName evidence="14">Response regulator transcription factor</fullName>
    </recommendedName>
</protein>
<dbReference type="SUPFAM" id="SSF52172">
    <property type="entry name" value="CheY-like"/>
    <property type="match status" value="1"/>
</dbReference>
<dbReference type="FunFam" id="3.40.50.2300:FF:000001">
    <property type="entry name" value="DNA-binding response regulator PhoB"/>
    <property type="match status" value="1"/>
</dbReference>
<dbReference type="RefSeq" id="WP_054491614.1">
    <property type="nucleotide sequence ID" value="NZ_BBZA01000004.1"/>
</dbReference>
<dbReference type="CDD" id="cd17574">
    <property type="entry name" value="REC_OmpR"/>
    <property type="match status" value="1"/>
</dbReference>
<dbReference type="GO" id="GO:0000976">
    <property type="term" value="F:transcription cis-regulatory region binding"/>
    <property type="evidence" value="ECO:0007669"/>
    <property type="project" value="TreeGrafter"/>
</dbReference>
<dbReference type="EMBL" id="BBZA01000004">
    <property type="protein sequence ID" value="GAP61662.1"/>
    <property type="molecule type" value="Genomic_DNA"/>
</dbReference>
<evidence type="ECO:0000256" key="3">
    <source>
        <dbReference type="ARBA" id="ARBA00023015"/>
    </source>
</evidence>
<evidence type="ECO:0000256" key="4">
    <source>
        <dbReference type="ARBA" id="ARBA00023125"/>
    </source>
</evidence>
<keyword evidence="5" id="KW-0804">Transcription</keyword>
<dbReference type="InterPro" id="IPR036388">
    <property type="entry name" value="WH-like_DNA-bd_sf"/>
</dbReference>
<evidence type="ECO:0000313" key="12">
    <source>
        <dbReference type="Proteomes" id="UP000037784"/>
    </source>
</evidence>
<organism evidence="10 12">
    <name type="scientific">Ardenticatena maritima</name>
    <dbReference type="NCBI Taxonomy" id="872965"/>
    <lineage>
        <taxon>Bacteria</taxon>
        <taxon>Bacillati</taxon>
        <taxon>Chloroflexota</taxon>
        <taxon>Ardenticatenia</taxon>
        <taxon>Ardenticatenales</taxon>
        <taxon>Ardenticatenaceae</taxon>
        <taxon>Ardenticatena</taxon>
    </lineage>
</organism>
<dbReference type="Gene3D" id="6.10.250.690">
    <property type="match status" value="1"/>
</dbReference>
<evidence type="ECO:0000256" key="5">
    <source>
        <dbReference type="ARBA" id="ARBA00023163"/>
    </source>
</evidence>
<feature type="domain" description="OmpR/PhoB-type" evidence="9">
    <location>
        <begin position="128"/>
        <end position="228"/>
    </location>
</feature>
<dbReference type="Pfam" id="PF00072">
    <property type="entry name" value="Response_reg"/>
    <property type="match status" value="1"/>
</dbReference>
<name>A0A0M8K6E1_9CHLR</name>
<dbReference type="SUPFAM" id="SSF46894">
    <property type="entry name" value="C-terminal effector domain of the bipartite response regulators"/>
    <property type="match status" value="1"/>
</dbReference>
<evidence type="ECO:0000259" key="9">
    <source>
        <dbReference type="PROSITE" id="PS51755"/>
    </source>
</evidence>
<keyword evidence="1 6" id="KW-0597">Phosphoprotein</keyword>
<dbReference type="GO" id="GO:0005829">
    <property type="term" value="C:cytosol"/>
    <property type="evidence" value="ECO:0007669"/>
    <property type="project" value="TreeGrafter"/>
</dbReference>
<dbReference type="Pfam" id="PF00486">
    <property type="entry name" value="Trans_reg_C"/>
    <property type="match status" value="1"/>
</dbReference>
<reference evidence="10 12" key="1">
    <citation type="journal article" date="2015" name="Genome Announc.">
        <title>Draft Genome Sequence of a Heterotrophic Facultative Anaerobic Thermophilic Bacterium, Ardenticatena maritima Strain 110ST.</title>
        <authorList>
            <person name="Kawaichi S."/>
            <person name="Yoshida T."/>
            <person name="Sako Y."/>
            <person name="Nakamura R."/>
        </authorList>
    </citation>
    <scope>NUCLEOTIDE SEQUENCE [LARGE SCALE GENOMIC DNA]</scope>
    <source>
        <strain evidence="10 12">110S</strain>
    </source>
</reference>
<evidence type="ECO:0000313" key="10">
    <source>
        <dbReference type="EMBL" id="GAP61662.1"/>
    </source>
</evidence>
<evidence type="ECO:0000259" key="8">
    <source>
        <dbReference type="PROSITE" id="PS50110"/>
    </source>
</evidence>
<dbReference type="Gene3D" id="1.10.10.10">
    <property type="entry name" value="Winged helix-like DNA-binding domain superfamily/Winged helix DNA-binding domain"/>
    <property type="match status" value="1"/>
</dbReference>
<keyword evidence="3" id="KW-0805">Transcription regulation</keyword>
<reference evidence="11 13" key="2">
    <citation type="submission" date="2015-07" db="EMBL/GenBank/DDBJ databases">
        <title>Whole genome sequence of Ardenticatena maritima DSM 23922.</title>
        <authorList>
            <person name="Hemp J."/>
            <person name="Ward L.M."/>
            <person name="Pace L.A."/>
            <person name="Fischer W.W."/>
        </authorList>
    </citation>
    <scope>NUCLEOTIDE SEQUENCE [LARGE SCALE GENOMIC DNA]</scope>
    <source>
        <strain evidence="11 13">110S</strain>
    </source>
</reference>
<dbReference type="Proteomes" id="UP000037784">
    <property type="component" value="Unassembled WGS sequence"/>
</dbReference>
<sequence length="230" mass="26051">MRILVVDDNKPAVKLTQFVLSEEGFEVRTADNGRDALRIVETEPIDLVVLDVMMPHMDGFDVCRRIRAISPDTAVIFLTAKGELEDKVRGLQIGADDYLTKPFEPSELVARVQAVLRRTLRTREFEANSIIEHGGLRLDPVANQLTLPDGKVVDLTPIESRLLHALMRNIGRVLTHEMLLEAGWGSNYIGSNNQVAVYIRRLRAKMNDDSEEPRYIQTIRGVGYRFEPQE</sequence>
<dbReference type="OrthoDB" id="9812490at2"/>
<feature type="domain" description="Response regulatory" evidence="8">
    <location>
        <begin position="2"/>
        <end position="116"/>
    </location>
</feature>
<evidence type="ECO:0000256" key="7">
    <source>
        <dbReference type="PROSITE-ProRule" id="PRU01091"/>
    </source>
</evidence>
<dbReference type="InterPro" id="IPR011006">
    <property type="entry name" value="CheY-like_superfamily"/>
</dbReference>
<gene>
    <name evidence="10" type="ORF">ARMA_0086</name>
    <name evidence="11" type="ORF">SE16_08385</name>
</gene>
<dbReference type="AlphaFoldDB" id="A0A0M8K6E1"/>
<evidence type="ECO:0008006" key="14">
    <source>
        <dbReference type="Google" id="ProtNLM"/>
    </source>
</evidence>
<dbReference type="STRING" id="872965.SE16_08385"/>
<dbReference type="PROSITE" id="PS51755">
    <property type="entry name" value="OMPR_PHOB"/>
    <property type="match status" value="1"/>
</dbReference>
<reference evidence="12" key="3">
    <citation type="submission" date="2015-08" db="EMBL/GenBank/DDBJ databases">
        <title>Draft Genome Sequence of a Heterotrophic Facultative Anaerobic Bacterium Ardenticatena maritima Strain 110S.</title>
        <authorList>
            <person name="Kawaichi S."/>
            <person name="Yoshida T."/>
            <person name="Sako Y."/>
            <person name="Nakamura R."/>
        </authorList>
    </citation>
    <scope>NUCLEOTIDE SEQUENCE [LARGE SCALE GENOMIC DNA]</scope>
    <source>
        <strain evidence="12">110S</strain>
    </source>
</reference>
<dbReference type="SMART" id="SM00448">
    <property type="entry name" value="REC"/>
    <property type="match status" value="1"/>
</dbReference>
<keyword evidence="2" id="KW-0902">Two-component regulatory system</keyword>
<feature type="modified residue" description="4-aspartylphosphate" evidence="6">
    <location>
        <position position="51"/>
    </location>
</feature>
<evidence type="ECO:0000256" key="1">
    <source>
        <dbReference type="ARBA" id="ARBA00022553"/>
    </source>
</evidence>
<feature type="DNA-binding region" description="OmpR/PhoB-type" evidence="7">
    <location>
        <begin position="128"/>
        <end position="228"/>
    </location>
</feature>
<dbReference type="Proteomes" id="UP000050502">
    <property type="component" value="Unassembled WGS sequence"/>
</dbReference>
<dbReference type="InterPro" id="IPR039420">
    <property type="entry name" value="WalR-like"/>
</dbReference>